<protein>
    <submittedName>
        <fullName evidence="10">ABC transporter ATP-binding protein</fullName>
    </submittedName>
</protein>
<dbReference type="SUPFAM" id="SSF90123">
    <property type="entry name" value="ABC transporter transmembrane region"/>
    <property type="match status" value="1"/>
</dbReference>
<dbReference type="PANTHER" id="PTHR43394:SF1">
    <property type="entry name" value="ATP-BINDING CASSETTE SUB-FAMILY B MEMBER 10, MITOCHONDRIAL"/>
    <property type="match status" value="1"/>
</dbReference>
<feature type="transmembrane region" description="Helical" evidence="7">
    <location>
        <begin position="277"/>
        <end position="298"/>
    </location>
</feature>
<reference evidence="11" key="1">
    <citation type="journal article" date="2019" name="Int. J. Syst. Evol. Microbiol.">
        <title>The Global Catalogue of Microorganisms (GCM) 10K type strain sequencing project: providing services to taxonomists for standard genome sequencing and annotation.</title>
        <authorList>
            <consortium name="The Broad Institute Genomics Platform"/>
            <consortium name="The Broad Institute Genome Sequencing Center for Infectious Disease"/>
            <person name="Wu L."/>
            <person name="Ma J."/>
        </authorList>
    </citation>
    <scope>NUCLEOTIDE SEQUENCE [LARGE SCALE GENOMIC DNA]</scope>
    <source>
        <strain evidence="11">CCUG 67170</strain>
    </source>
</reference>
<dbReference type="Gene3D" id="3.40.50.300">
    <property type="entry name" value="P-loop containing nucleotide triphosphate hydrolases"/>
    <property type="match status" value="1"/>
</dbReference>
<evidence type="ECO:0000256" key="4">
    <source>
        <dbReference type="ARBA" id="ARBA00022840"/>
    </source>
</evidence>
<dbReference type="Pfam" id="PF00005">
    <property type="entry name" value="ABC_tran"/>
    <property type="match status" value="1"/>
</dbReference>
<dbReference type="CDD" id="cd18541">
    <property type="entry name" value="ABC_6TM_TmrB_like"/>
    <property type="match status" value="1"/>
</dbReference>
<dbReference type="InterPro" id="IPR017871">
    <property type="entry name" value="ABC_transporter-like_CS"/>
</dbReference>
<dbReference type="InterPro" id="IPR003439">
    <property type="entry name" value="ABC_transporter-like_ATP-bd"/>
</dbReference>
<dbReference type="InterPro" id="IPR039421">
    <property type="entry name" value="Type_1_exporter"/>
</dbReference>
<evidence type="ECO:0000256" key="1">
    <source>
        <dbReference type="ARBA" id="ARBA00004651"/>
    </source>
</evidence>
<keyword evidence="5 7" id="KW-1133">Transmembrane helix</keyword>
<dbReference type="Proteomes" id="UP001595807">
    <property type="component" value="Unassembled WGS sequence"/>
</dbReference>
<comment type="caution">
    <text evidence="10">The sequence shown here is derived from an EMBL/GenBank/DDBJ whole genome shotgun (WGS) entry which is preliminary data.</text>
</comment>
<evidence type="ECO:0000313" key="10">
    <source>
        <dbReference type="EMBL" id="MFC3927262.1"/>
    </source>
</evidence>
<dbReference type="EMBL" id="JBHRZV010000004">
    <property type="protein sequence ID" value="MFC3927262.1"/>
    <property type="molecule type" value="Genomic_DNA"/>
</dbReference>
<feature type="transmembrane region" description="Helical" evidence="7">
    <location>
        <begin position="128"/>
        <end position="150"/>
    </location>
</feature>
<evidence type="ECO:0000256" key="3">
    <source>
        <dbReference type="ARBA" id="ARBA00022741"/>
    </source>
</evidence>
<feature type="domain" description="ABC transporter" evidence="8">
    <location>
        <begin position="332"/>
        <end position="567"/>
    </location>
</feature>
<dbReference type="RefSeq" id="WP_380424583.1">
    <property type="nucleotide sequence ID" value="NZ_JBHRZV010000004.1"/>
</dbReference>
<evidence type="ECO:0000259" key="9">
    <source>
        <dbReference type="PROSITE" id="PS50929"/>
    </source>
</evidence>
<feature type="transmembrane region" description="Helical" evidence="7">
    <location>
        <begin position="14"/>
        <end position="33"/>
    </location>
</feature>
<feature type="transmembrane region" description="Helical" evidence="7">
    <location>
        <begin position="247"/>
        <end position="265"/>
    </location>
</feature>
<dbReference type="PROSITE" id="PS50929">
    <property type="entry name" value="ABC_TM1F"/>
    <property type="match status" value="1"/>
</dbReference>
<dbReference type="GO" id="GO:0005524">
    <property type="term" value="F:ATP binding"/>
    <property type="evidence" value="ECO:0007669"/>
    <property type="project" value="UniProtKB-KW"/>
</dbReference>
<evidence type="ECO:0000259" key="8">
    <source>
        <dbReference type="PROSITE" id="PS50893"/>
    </source>
</evidence>
<keyword evidence="6 7" id="KW-0472">Membrane</keyword>
<dbReference type="PANTHER" id="PTHR43394">
    <property type="entry name" value="ATP-DEPENDENT PERMEASE MDL1, MITOCHONDRIAL"/>
    <property type="match status" value="1"/>
</dbReference>
<evidence type="ECO:0000313" key="11">
    <source>
        <dbReference type="Proteomes" id="UP001595807"/>
    </source>
</evidence>
<feature type="domain" description="ABC transmembrane type-1" evidence="9">
    <location>
        <begin position="17"/>
        <end position="300"/>
    </location>
</feature>
<evidence type="ECO:0000256" key="6">
    <source>
        <dbReference type="ARBA" id="ARBA00023136"/>
    </source>
</evidence>
<dbReference type="Pfam" id="PF00664">
    <property type="entry name" value="ABC_membrane"/>
    <property type="match status" value="1"/>
</dbReference>
<evidence type="ECO:0000256" key="2">
    <source>
        <dbReference type="ARBA" id="ARBA00022692"/>
    </source>
</evidence>
<keyword evidence="2 7" id="KW-0812">Transmembrane</keyword>
<dbReference type="InterPro" id="IPR036640">
    <property type="entry name" value="ABC1_TM_sf"/>
</dbReference>
<dbReference type="Gene3D" id="1.20.1560.10">
    <property type="entry name" value="ABC transporter type 1, transmembrane domain"/>
    <property type="match status" value="1"/>
</dbReference>
<evidence type="ECO:0000256" key="5">
    <source>
        <dbReference type="ARBA" id="ARBA00022989"/>
    </source>
</evidence>
<name>A0ABV8CT72_9STRE</name>
<proteinExistence type="predicted"/>
<evidence type="ECO:0000256" key="7">
    <source>
        <dbReference type="SAM" id="Phobius"/>
    </source>
</evidence>
<comment type="subcellular location">
    <subcellularLocation>
        <location evidence="1">Cell membrane</location>
        <topology evidence="1">Multi-pass membrane protein</topology>
    </subcellularLocation>
</comment>
<dbReference type="SMART" id="SM00382">
    <property type="entry name" value="AAA"/>
    <property type="match status" value="1"/>
</dbReference>
<dbReference type="PROSITE" id="PS00211">
    <property type="entry name" value="ABC_TRANSPORTER_1"/>
    <property type="match status" value="1"/>
</dbReference>
<keyword evidence="11" id="KW-1185">Reference proteome</keyword>
<dbReference type="InterPro" id="IPR011527">
    <property type="entry name" value="ABC1_TM_dom"/>
</dbReference>
<keyword evidence="3" id="KW-0547">Nucleotide-binding</keyword>
<sequence length="574" mass="64542">MLTAVWRYLMRHPWRYLLIAVVLVIYDFSLVLPTQVIQRLIDALTKANLTRMQLWNEVGLLVAATLVSYLSSYLWNTRLFQSAIGFKFDLQAKSFRKLISMRQAFYDKFRSGDMVTRFSSDAEYLEEFAGYGLMIVLYGGGLIAFVIPVMFAISWQISLWAMTPLLFLVWFFWYFGKKQDQSIEDNREAVASLNNEVLEVVEGIRVTRAYGRKAELAQQFHKHTERLVDLGNTITRFQSAYGPVSTAMLGLSTAIILGLGAHYLLAGHITLGQIIALQLYVVSLVEPFVMLADLIIVYQTATTSYRKIEELIETSDDMEPDGLLQCSEFETLSFKDYSFAYPMAERSSLQEISFELSAGQTLGIVGKTGAGKTTLIRQLLRQYPLGSGQLLLNQVPILDYQRASIDQLLGYVPQEHVLFSKPVGANIALGKVGSQEEEIRRAVALASFSSDLEQMSAGLETPIGERGVSISGGQKQRISLARAFIKDPQVLILDDALSAVDARTERVIIKNIQEERQDKTTIIVTHRLSAVNHADLVLVLDEGRIVERGRPDELLAQGGWYAQQYDRQQASEEE</sequence>
<dbReference type="PROSITE" id="PS50893">
    <property type="entry name" value="ABC_TRANSPORTER_2"/>
    <property type="match status" value="1"/>
</dbReference>
<dbReference type="InterPro" id="IPR027417">
    <property type="entry name" value="P-loop_NTPase"/>
</dbReference>
<dbReference type="SUPFAM" id="SSF52540">
    <property type="entry name" value="P-loop containing nucleoside triphosphate hydrolases"/>
    <property type="match status" value="1"/>
</dbReference>
<feature type="transmembrane region" description="Helical" evidence="7">
    <location>
        <begin position="54"/>
        <end position="75"/>
    </location>
</feature>
<accession>A0ABV8CT72</accession>
<dbReference type="InterPro" id="IPR003593">
    <property type="entry name" value="AAA+_ATPase"/>
</dbReference>
<keyword evidence="4 10" id="KW-0067">ATP-binding</keyword>
<gene>
    <name evidence="10" type="ORF">ACFORF_01250</name>
</gene>
<feature type="transmembrane region" description="Helical" evidence="7">
    <location>
        <begin position="157"/>
        <end position="176"/>
    </location>
</feature>
<organism evidence="10 11">
    <name type="scientific">Streptococcus caprae</name>
    <dbReference type="NCBI Taxonomy" id="1640501"/>
    <lineage>
        <taxon>Bacteria</taxon>
        <taxon>Bacillati</taxon>
        <taxon>Bacillota</taxon>
        <taxon>Bacilli</taxon>
        <taxon>Lactobacillales</taxon>
        <taxon>Streptococcaceae</taxon>
        <taxon>Streptococcus</taxon>
    </lineage>
</organism>